<feature type="transmembrane region" description="Helical" evidence="2">
    <location>
        <begin position="327"/>
        <end position="347"/>
    </location>
</feature>
<evidence type="ECO:0000256" key="2">
    <source>
        <dbReference type="SAM" id="Phobius"/>
    </source>
</evidence>
<proteinExistence type="predicted"/>
<organism evidence="3 4">
    <name type="scientific">Sulfobacillus thermotolerans</name>
    <dbReference type="NCBI Taxonomy" id="338644"/>
    <lineage>
        <taxon>Bacteria</taxon>
        <taxon>Bacillati</taxon>
        <taxon>Bacillota</taxon>
        <taxon>Clostridia</taxon>
        <taxon>Eubacteriales</taxon>
        <taxon>Clostridiales Family XVII. Incertae Sedis</taxon>
        <taxon>Sulfobacillus</taxon>
    </lineage>
</organism>
<feature type="transmembrane region" description="Helical" evidence="2">
    <location>
        <begin position="240"/>
        <end position="259"/>
    </location>
</feature>
<name>A0ABN5H8S3_9FIRM</name>
<keyword evidence="2" id="KW-0812">Transmembrane</keyword>
<keyword evidence="2" id="KW-0472">Membrane</keyword>
<feature type="transmembrane region" description="Helical" evidence="2">
    <location>
        <begin position="271"/>
        <end position="291"/>
    </location>
</feature>
<comment type="subcellular location">
    <subcellularLocation>
        <location evidence="1">Cell membrane</location>
        <topology evidence="1">Multi-pass membrane protein</topology>
    </subcellularLocation>
</comment>
<sequence>MWPYYRKKRGAQVEPLQEEDVDVRHNQAVNVWNGLLKAVELRLVNPYLGINMVRLGAPNLFLGVMIAVPYLAQALAAAIGTGWLLRARRPKRFTAQLFLAARLGFLLLAAVDFWGNKPHAALWFLLAVIVLNLPGALAVIGWQTLLGQVLPPSGRAQAVMWRQWGMNAIGLVTLLVGGWAIGTAPGVHAYGVMDVIAAAVGIGEVLIYQRFRVGEYPTPQVTTWHREAPGLWRDIPFRRFALGAAVFYFGWIFLWPVSLRYQVSGLHATNAWMAIWAATNGAATMFALPVWKRLQKPISTARLVPIAALLLVLVPVGYIWHPSMMGVLGLNIVGGIAGAGMNLLMFVRLLDVVPESTRLMAISAYGILTNLTGGLGAVVAIGALNFWGVPLAAGIAAAMRLLGVALLVWATTTRKWALRAPGMPMEL</sequence>
<dbReference type="InterPro" id="IPR052528">
    <property type="entry name" value="Sugar_transport-like"/>
</dbReference>
<dbReference type="InterPro" id="IPR011701">
    <property type="entry name" value="MFS"/>
</dbReference>
<evidence type="ECO:0008006" key="5">
    <source>
        <dbReference type="Google" id="ProtNLM"/>
    </source>
</evidence>
<dbReference type="EMBL" id="CP019454">
    <property type="protein sequence ID" value="AUW95478.1"/>
    <property type="molecule type" value="Genomic_DNA"/>
</dbReference>
<dbReference type="Proteomes" id="UP000325292">
    <property type="component" value="Chromosome"/>
</dbReference>
<feature type="transmembrane region" description="Helical" evidence="2">
    <location>
        <begin position="97"/>
        <end position="115"/>
    </location>
</feature>
<feature type="transmembrane region" description="Helical" evidence="2">
    <location>
        <begin position="359"/>
        <end position="381"/>
    </location>
</feature>
<protein>
    <recommendedName>
        <fullName evidence="5">MFS transporter</fullName>
    </recommendedName>
</protein>
<dbReference type="Pfam" id="PF07690">
    <property type="entry name" value="MFS_1"/>
    <property type="match status" value="1"/>
</dbReference>
<feature type="transmembrane region" description="Helical" evidence="2">
    <location>
        <begin position="387"/>
        <end position="409"/>
    </location>
</feature>
<dbReference type="Gene3D" id="1.20.1250.20">
    <property type="entry name" value="MFS general substrate transporter like domains"/>
    <property type="match status" value="1"/>
</dbReference>
<feature type="transmembrane region" description="Helical" evidence="2">
    <location>
        <begin position="303"/>
        <end position="321"/>
    </location>
</feature>
<accession>A0ABN5H8S3</accession>
<feature type="transmembrane region" description="Helical" evidence="2">
    <location>
        <begin position="121"/>
        <end position="143"/>
    </location>
</feature>
<dbReference type="SUPFAM" id="SSF103473">
    <property type="entry name" value="MFS general substrate transporter"/>
    <property type="match status" value="1"/>
</dbReference>
<dbReference type="PANTHER" id="PTHR23526">
    <property type="entry name" value="INTEGRAL MEMBRANE TRANSPORT PROTEIN-RELATED"/>
    <property type="match status" value="1"/>
</dbReference>
<keyword evidence="2" id="KW-1133">Transmembrane helix</keyword>
<reference evidence="3 4" key="1">
    <citation type="journal article" date="2019" name="Sci. Rep.">
        <title>Sulfobacillus thermotolerans: new insights into resistance and metabolic capacities of acidophilic chemolithotrophs.</title>
        <authorList>
            <person name="Panyushkina A.E."/>
            <person name="Babenko V.V."/>
            <person name="Nikitina A.S."/>
            <person name="Selezneva O.V."/>
            <person name="Tsaplina I.A."/>
            <person name="Letarova M.A."/>
            <person name="Kostryukova E.S."/>
            <person name="Letarov A.V."/>
        </authorList>
    </citation>
    <scope>NUCLEOTIDE SEQUENCE [LARGE SCALE GENOMIC DNA]</scope>
    <source>
        <strain evidence="3 4">Kr1</strain>
    </source>
</reference>
<evidence type="ECO:0000313" key="3">
    <source>
        <dbReference type="EMBL" id="AUW95478.1"/>
    </source>
</evidence>
<dbReference type="PANTHER" id="PTHR23526:SF2">
    <property type="entry name" value="MAJOR FACILITATOR SUPERFAMILY (MFS) PROFILE DOMAIN-CONTAINING PROTEIN"/>
    <property type="match status" value="1"/>
</dbReference>
<feature type="transmembrane region" description="Helical" evidence="2">
    <location>
        <begin position="60"/>
        <end position="85"/>
    </location>
</feature>
<feature type="transmembrane region" description="Helical" evidence="2">
    <location>
        <begin position="187"/>
        <end position="208"/>
    </location>
</feature>
<feature type="transmembrane region" description="Helical" evidence="2">
    <location>
        <begin position="164"/>
        <end position="181"/>
    </location>
</feature>
<evidence type="ECO:0000313" key="4">
    <source>
        <dbReference type="Proteomes" id="UP000325292"/>
    </source>
</evidence>
<keyword evidence="4" id="KW-1185">Reference proteome</keyword>
<gene>
    <name evidence="3" type="ORF">BXT84_07855</name>
</gene>
<evidence type="ECO:0000256" key="1">
    <source>
        <dbReference type="ARBA" id="ARBA00004651"/>
    </source>
</evidence>
<dbReference type="InterPro" id="IPR036259">
    <property type="entry name" value="MFS_trans_sf"/>
</dbReference>